<keyword evidence="4" id="KW-0547">Nucleotide-binding</keyword>
<dbReference type="GO" id="GO:0000166">
    <property type="term" value="F:nucleotide binding"/>
    <property type="evidence" value="ECO:0007669"/>
    <property type="project" value="UniProtKB-KW"/>
</dbReference>
<keyword evidence="2" id="KW-1003">Cell membrane</keyword>
<protein>
    <recommendedName>
        <fullName evidence="9">Pycsar effector protein domain-containing protein</fullName>
    </recommendedName>
</protein>
<organism evidence="10 11">
    <name type="scientific">Candidatus Wallbacteria bacterium HGW-Wallbacteria-1</name>
    <dbReference type="NCBI Taxonomy" id="2013854"/>
    <lineage>
        <taxon>Bacteria</taxon>
        <taxon>Candidatus Walliibacteriota</taxon>
    </lineage>
</organism>
<evidence type="ECO:0000256" key="3">
    <source>
        <dbReference type="ARBA" id="ARBA00022692"/>
    </source>
</evidence>
<sequence>MTDSQSIARELKLPAAFEILRNNQELNRLADTKVSFLLIVHGMIVSSVINYLSSRVASNSSLTDSMTLFSTLLLASVGVAIAWVFLVILARSGSDSSRAPRASRSMIPSAGFVYFGHIASMEMEAYIKTATRMDTAAILSDVLRQTHEVSSIGKRKYHCLGRAFGWSIVAFLLWGLWIGALLAEL</sequence>
<feature type="transmembrane region" description="Helical" evidence="8">
    <location>
        <begin position="34"/>
        <end position="53"/>
    </location>
</feature>
<keyword evidence="7 8" id="KW-0472">Membrane</keyword>
<dbReference type="GO" id="GO:0005886">
    <property type="term" value="C:plasma membrane"/>
    <property type="evidence" value="ECO:0007669"/>
    <property type="project" value="UniProtKB-SubCell"/>
</dbReference>
<evidence type="ECO:0000256" key="4">
    <source>
        <dbReference type="ARBA" id="ARBA00022741"/>
    </source>
</evidence>
<reference evidence="10 11" key="1">
    <citation type="journal article" date="2017" name="ISME J.">
        <title>Potential for microbial H2 and metal transformations associated with novel bacteria and archaea in deep terrestrial subsurface sediments.</title>
        <authorList>
            <person name="Hernsdorf A.W."/>
            <person name="Amano Y."/>
            <person name="Miyakawa K."/>
            <person name="Ise K."/>
            <person name="Suzuki Y."/>
            <person name="Anantharaman K."/>
            <person name="Probst A."/>
            <person name="Burstein D."/>
            <person name="Thomas B.C."/>
            <person name="Banfield J.F."/>
        </authorList>
    </citation>
    <scope>NUCLEOTIDE SEQUENCE [LARGE SCALE GENOMIC DNA]</scope>
    <source>
        <strain evidence="10">HGW-Wallbacteria-1</strain>
    </source>
</reference>
<keyword evidence="5 8" id="KW-1133">Transmembrane helix</keyword>
<dbReference type="Proteomes" id="UP000233256">
    <property type="component" value="Unassembled WGS sequence"/>
</dbReference>
<feature type="transmembrane region" description="Helical" evidence="8">
    <location>
        <begin position="65"/>
        <end position="89"/>
    </location>
</feature>
<evidence type="ECO:0000313" key="11">
    <source>
        <dbReference type="Proteomes" id="UP000233256"/>
    </source>
</evidence>
<evidence type="ECO:0000256" key="1">
    <source>
        <dbReference type="ARBA" id="ARBA00004236"/>
    </source>
</evidence>
<evidence type="ECO:0000256" key="8">
    <source>
        <dbReference type="SAM" id="Phobius"/>
    </source>
</evidence>
<comment type="subcellular location">
    <subcellularLocation>
        <location evidence="1">Cell membrane</location>
    </subcellularLocation>
</comment>
<name>A0A2N1PPE4_9BACT</name>
<evidence type="ECO:0000256" key="7">
    <source>
        <dbReference type="ARBA" id="ARBA00023136"/>
    </source>
</evidence>
<dbReference type="AlphaFoldDB" id="A0A2N1PPE4"/>
<evidence type="ECO:0000259" key="9">
    <source>
        <dbReference type="Pfam" id="PF18967"/>
    </source>
</evidence>
<dbReference type="Pfam" id="PF18967">
    <property type="entry name" value="PycTM"/>
    <property type="match status" value="1"/>
</dbReference>
<evidence type="ECO:0000313" key="10">
    <source>
        <dbReference type="EMBL" id="PKK90204.1"/>
    </source>
</evidence>
<evidence type="ECO:0000256" key="2">
    <source>
        <dbReference type="ARBA" id="ARBA00022475"/>
    </source>
</evidence>
<comment type="caution">
    <text evidence="10">The sequence shown here is derived from an EMBL/GenBank/DDBJ whole genome shotgun (WGS) entry which is preliminary data.</text>
</comment>
<keyword evidence="6" id="KW-0051">Antiviral defense</keyword>
<keyword evidence="3 8" id="KW-0812">Transmembrane</keyword>
<feature type="domain" description="Pycsar effector protein" evidence="9">
    <location>
        <begin position="18"/>
        <end position="177"/>
    </location>
</feature>
<evidence type="ECO:0000256" key="6">
    <source>
        <dbReference type="ARBA" id="ARBA00023118"/>
    </source>
</evidence>
<dbReference type="EMBL" id="PGXC01000007">
    <property type="protein sequence ID" value="PKK90204.1"/>
    <property type="molecule type" value="Genomic_DNA"/>
</dbReference>
<gene>
    <name evidence="10" type="ORF">CVV64_10780</name>
</gene>
<proteinExistence type="predicted"/>
<accession>A0A2N1PPE4</accession>
<evidence type="ECO:0000256" key="5">
    <source>
        <dbReference type="ARBA" id="ARBA00022989"/>
    </source>
</evidence>
<dbReference type="GO" id="GO:0051607">
    <property type="term" value="P:defense response to virus"/>
    <property type="evidence" value="ECO:0007669"/>
    <property type="project" value="UniProtKB-KW"/>
</dbReference>
<feature type="transmembrane region" description="Helical" evidence="8">
    <location>
        <begin position="163"/>
        <end position="183"/>
    </location>
</feature>
<dbReference type="InterPro" id="IPR043760">
    <property type="entry name" value="PycTM_dom"/>
</dbReference>